<evidence type="ECO:0000256" key="2">
    <source>
        <dbReference type="ARBA" id="ARBA00022737"/>
    </source>
</evidence>
<dbReference type="GeneID" id="30179061"/>
<dbReference type="STRING" id="763406.A0A1E3NN37"/>
<feature type="repeat" description="WD" evidence="3">
    <location>
        <begin position="1"/>
        <end position="41"/>
    </location>
</feature>
<organism evidence="5 6">
    <name type="scientific">Pichia membranifaciens NRRL Y-2026</name>
    <dbReference type="NCBI Taxonomy" id="763406"/>
    <lineage>
        <taxon>Eukaryota</taxon>
        <taxon>Fungi</taxon>
        <taxon>Dikarya</taxon>
        <taxon>Ascomycota</taxon>
        <taxon>Saccharomycotina</taxon>
        <taxon>Pichiomycetes</taxon>
        <taxon>Pichiales</taxon>
        <taxon>Pichiaceae</taxon>
        <taxon>Pichia</taxon>
    </lineage>
</organism>
<dbReference type="Proteomes" id="UP000094455">
    <property type="component" value="Unassembled WGS sequence"/>
</dbReference>
<feature type="compositionally biased region" description="Low complexity" evidence="4">
    <location>
        <begin position="177"/>
        <end position="187"/>
    </location>
</feature>
<evidence type="ECO:0000256" key="1">
    <source>
        <dbReference type="ARBA" id="ARBA00022574"/>
    </source>
</evidence>
<reference evidence="5 6" key="1">
    <citation type="journal article" date="2016" name="Proc. Natl. Acad. Sci. U.S.A.">
        <title>Comparative genomics of biotechnologically important yeasts.</title>
        <authorList>
            <person name="Riley R."/>
            <person name="Haridas S."/>
            <person name="Wolfe K.H."/>
            <person name="Lopes M.R."/>
            <person name="Hittinger C.T."/>
            <person name="Goeker M."/>
            <person name="Salamov A.A."/>
            <person name="Wisecaver J.H."/>
            <person name="Long T.M."/>
            <person name="Calvey C.H."/>
            <person name="Aerts A.L."/>
            <person name="Barry K.W."/>
            <person name="Choi C."/>
            <person name="Clum A."/>
            <person name="Coughlan A.Y."/>
            <person name="Deshpande S."/>
            <person name="Douglass A.P."/>
            <person name="Hanson S.J."/>
            <person name="Klenk H.-P."/>
            <person name="LaButti K.M."/>
            <person name="Lapidus A."/>
            <person name="Lindquist E.A."/>
            <person name="Lipzen A.M."/>
            <person name="Meier-Kolthoff J.P."/>
            <person name="Ohm R.A."/>
            <person name="Otillar R.P."/>
            <person name="Pangilinan J.L."/>
            <person name="Peng Y."/>
            <person name="Rokas A."/>
            <person name="Rosa C.A."/>
            <person name="Scheuner C."/>
            <person name="Sibirny A.A."/>
            <person name="Slot J.C."/>
            <person name="Stielow J.B."/>
            <person name="Sun H."/>
            <person name="Kurtzman C.P."/>
            <person name="Blackwell M."/>
            <person name="Grigoriev I.V."/>
            <person name="Jeffries T.W."/>
        </authorList>
    </citation>
    <scope>NUCLEOTIDE SEQUENCE [LARGE SCALE GENOMIC DNA]</scope>
    <source>
        <strain evidence="5 6">NRRL Y-2026</strain>
    </source>
</reference>
<dbReference type="GO" id="GO:0005634">
    <property type="term" value="C:nucleus"/>
    <property type="evidence" value="ECO:0007669"/>
    <property type="project" value="EnsemblFungi"/>
</dbReference>
<accession>A0A1E3NN37</accession>
<dbReference type="GO" id="GO:0005829">
    <property type="term" value="C:cytosol"/>
    <property type="evidence" value="ECO:0007669"/>
    <property type="project" value="EnsemblFungi"/>
</dbReference>
<keyword evidence="2" id="KW-0677">Repeat</keyword>
<dbReference type="SMART" id="SM00320">
    <property type="entry name" value="WD40"/>
    <property type="match status" value="3"/>
</dbReference>
<dbReference type="PANTHER" id="PTHR22889:SF0">
    <property type="entry name" value="WD REPEAT-CONTAINING PROTEIN 89"/>
    <property type="match status" value="1"/>
</dbReference>
<dbReference type="Gene3D" id="2.130.10.10">
    <property type="entry name" value="YVTN repeat-like/Quinoprotein amine dehydrogenase"/>
    <property type="match status" value="1"/>
</dbReference>
<feature type="non-terminal residue" evidence="5">
    <location>
        <position position="285"/>
    </location>
</feature>
<evidence type="ECO:0000256" key="3">
    <source>
        <dbReference type="PROSITE-ProRule" id="PRU00221"/>
    </source>
</evidence>
<dbReference type="EMBL" id="KV454002">
    <property type="protein sequence ID" value="ODQ47527.1"/>
    <property type="molecule type" value="Genomic_DNA"/>
</dbReference>
<evidence type="ECO:0000313" key="5">
    <source>
        <dbReference type="EMBL" id="ODQ47527.1"/>
    </source>
</evidence>
<protein>
    <submittedName>
        <fullName evidence="5">Uncharacterized protein</fullName>
    </submittedName>
</protein>
<keyword evidence="1 3" id="KW-0853">WD repeat</keyword>
<dbReference type="OrthoDB" id="25131at2759"/>
<feature type="repeat" description="WD" evidence="3">
    <location>
        <begin position="91"/>
        <end position="126"/>
    </location>
</feature>
<dbReference type="AlphaFoldDB" id="A0A1E3NN37"/>
<dbReference type="PANTHER" id="PTHR22889">
    <property type="entry name" value="WD REPEAT-CONTAINING PROTEIN 89"/>
    <property type="match status" value="1"/>
</dbReference>
<dbReference type="SUPFAM" id="SSF50978">
    <property type="entry name" value="WD40 repeat-like"/>
    <property type="match status" value="1"/>
</dbReference>
<dbReference type="RefSeq" id="XP_019018640.1">
    <property type="nucleotide sequence ID" value="XM_019162374.1"/>
</dbReference>
<name>A0A1E3NN37_9ASCO</name>
<dbReference type="PROSITE" id="PS00678">
    <property type="entry name" value="WD_REPEATS_1"/>
    <property type="match status" value="1"/>
</dbReference>
<feature type="region of interest" description="Disordered" evidence="4">
    <location>
        <begin position="174"/>
        <end position="194"/>
    </location>
</feature>
<proteinExistence type="predicted"/>
<dbReference type="InterPro" id="IPR019775">
    <property type="entry name" value="WD40_repeat_CS"/>
</dbReference>
<dbReference type="InterPro" id="IPR001680">
    <property type="entry name" value="WD40_rpt"/>
</dbReference>
<feature type="non-terminal residue" evidence="5">
    <location>
        <position position="1"/>
    </location>
</feature>
<gene>
    <name evidence="5" type="ORF">PICMEDRAFT_25010</name>
</gene>
<dbReference type="PROSITE" id="PS50294">
    <property type="entry name" value="WD_REPEATS_REGION"/>
    <property type="match status" value="2"/>
</dbReference>
<evidence type="ECO:0000256" key="4">
    <source>
        <dbReference type="SAM" id="MobiDB-lite"/>
    </source>
</evidence>
<evidence type="ECO:0000313" key="6">
    <source>
        <dbReference type="Proteomes" id="UP000094455"/>
    </source>
</evidence>
<dbReference type="InterPro" id="IPR039328">
    <property type="entry name" value="WDR89"/>
</dbReference>
<dbReference type="InterPro" id="IPR036322">
    <property type="entry name" value="WD40_repeat_dom_sf"/>
</dbReference>
<sequence>AHKGPIQKILSDPINQTTLYSCSDDSTVKVWDLRSSLSTPQHVLINSRNLPFFSMDVGHGLISAGSQLKGTDSELVLWDTRKLDGPLRSFIDSHNDDITDTKFHPTRKNILLSGATDGYVNVYDLEVIDEDDALLQCINYASVHSAGFTTENRVYVLSHMETFSMFDLSSKEDIDPESVSESSSPRSNTQKRGDKDFGDIREAWDCEYVIDLYSPGYVACGSNSKNLLKIFQFDAEKEDFDPCNAQQLVFEGGHGEEVVRDIAIYNSTIFSGGEDNVVCAWNGEG</sequence>
<dbReference type="InterPro" id="IPR015943">
    <property type="entry name" value="WD40/YVTN_repeat-like_dom_sf"/>
</dbReference>
<keyword evidence="6" id="KW-1185">Reference proteome</keyword>
<dbReference type="Pfam" id="PF00400">
    <property type="entry name" value="WD40"/>
    <property type="match status" value="2"/>
</dbReference>
<dbReference type="PROSITE" id="PS50082">
    <property type="entry name" value="WD_REPEATS_2"/>
    <property type="match status" value="2"/>
</dbReference>